<evidence type="ECO:0000256" key="5">
    <source>
        <dbReference type="ARBA" id="ARBA00022989"/>
    </source>
</evidence>
<dbReference type="InterPro" id="IPR050970">
    <property type="entry name" value="Cl_channel_volt-gated"/>
</dbReference>
<dbReference type="InterPro" id="IPR014743">
    <property type="entry name" value="Cl-channel_core"/>
</dbReference>
<keyword evidence="5" id="KW-1133">Transmembrane helix</keyword>
<dbReference type="GO" id="GO:0005247">
    <property type="term" value="F:voltage-gated chloride channel activity"/>
    <property type="evidence" value="ECO:0007669"/>
    <property type="project" value="TreeGrafter"/>
</dbReference>
<dbReference type="GO" id="GO:0005886">
    <property type="term" value="C:plasma membrane"/>
    <property type="evidence" value="ECO:0007669"/>
    <property type="project" value="TreeGrafter"/>
</dbReference>
<evidence type="ECO:0000256" key="4">
    <source>
        <dbReference type="ARBA" id="ARBA00022737"/>
    </source>
</evidence>
<protein>
    <submittedName>
        <fullName evidence="13">Chloride channel protein</fullName>
    </submittedName>
</protein>
<keyword evidence="4" id="KW-0677">Repeat</keyword>
<sequence>MRSESNEETEEVLRFFLRRFLSRNVLHFLVEDWCLSALLGIITAVLSVGMDVAIEILQHAHVVLHDISLETSSYLAFFSWTSYIVILTALSTVFCQIVSKQAVGSGIPEVKVIMHGFKLENYLTCRTLIAKMVGLTLAMGGGLPIGKEGPFVHIGAIVATLLSKITASCQYSAFFSNEGREMEMLSSGCAVGIACTFSAPIGAVLYAIESTSKYFAVKNYWRGFLAATCSAIIFRFANFFVTAEQSGTITAFYQTRFPTDAFLIEELPVFTLLGFMSGMMGAIFIFTHRQISMFRQRNHLFKMIFRNNFLTFTVFMALVVGILTYPQGFGRFIAGRLTFRETMANFFDNCTWYTNDRTKRCPEQLLRHWTDNGSVHIFVSLLAYYMVYFVLVAICISINVPAGVFVPSFVIGAAGGRLVGEIMVFLFPEGMRGPDGPPIYPGLYAVVAAAYTGAVTHALSVAVIICELTGQLAPILPVLIAMLMGNAICKFLQPSIYESIIRIKKYPYLPDLPPSRISVHTVKVEQLMVCDVIYITKDMTYREMKEILQMAPHLRSFPIVTDHESKILLGSVAKRYLVMLLRRHVLISQQDNRASVRMTPTEIFNTIRRTSMRLSKRSPSRRSRDARETESTKSESDPVEVVTDRSYTGNTLLSISPLHAPDSVPLQAVFTRPSTADTTKDPEALLDRVIDLDEVAIDAAPFQLVLGSSLYKVHTLFSLLGLSHAYVTDCGRLVGVVGLKELRDALANIYVRGAVVPERKLTSSAISVKKVRIYLISPAFAVLLARMKWLHFIRFTISNKPAWK</sequence>
<dbReference type="PANTHER" id="PTHR45720">
    <property type="entry name" value="CHLORIDE CHANNEL PROTEIN 2"/>
    <property type="match status" value="1"/>
</dbReference>
<dbReference type="PRINTS" id="PR00762">
    <property type="entry name" value="CLCHANNEL"/>
</dbReference>
<name>A0A0R3PC51_ANGCS</name>
<evidence type="ECO:0000256" key="3">
    <source>
        <dbReference type="ARBA" id="ARBA00022692"/>
    </source>
</evidence>
<dbReference type="Gene3D" id="3.10.580.10">
    <property type="entry name" value="CBS-domain"/>
    <property type="match status" value="2"/>
</dbReference>
<dbReference type="InterPro" id="IPR001807">
    <property type="entry name" value="ClC"/>
</dbReference>
<evidence type="ECO:0000256" key="1">
    <source>
        <dbReference type="ARBA" id="ARBA00004141"/>
    </source>
</evidence>
<feature type="domain" description="CBS" evidence="10">
    <location>
        <begin position="524"/>
        <end position="579"/>
    </location>
</feature>
<reference evidence="11 12" key="2">
    <citation type="submission" date="2018-11" db="EMBL/GenBank/DDBJ databases">
        <authorList>
            <consortium name="Pathogen Informatics"/>
        </authorList>
    </citation>
    <scope>NUCLEOTIDE SEQUENCE [LARGE SCALE GENOMIC DNA]</scope>
    <source>
        <strain evidence="11 12">Costa Rica</strain>
    </source>
</reference>
<evidence type="ECO:0000256" key="6">
    <source>
        <dbReference type="ARBA" id="ARBA00023065"/>
    </source>
</evidence>
<keyword evidence="7" id="KW-0472">Membrane</keyword>
<evidence type="ECO:0000313" key="13">
    <source>
        <dbReference type="WBParaSite" id="ACOC_0000135101-mRNA-1"/>
    </source>
</evidence>
<dbReference type="InterPro" id="IPR046342">
    <property type="entry name" value="CBS_dom_sf"/>
</dbReference>
<dbReference type="Pfam" id="PF00654">
    <property type="entry name" value="Voltage_CLC"/>
    <property type="match status" value="1"/>
</dbReference>
<dbReference type="Proteomes" id="UP000267027">
    <property type="component" value="Unassembled WGS sequence"/>
</dbReference>
<evidence type="ECO:0000256" key="9">
    <source>
        <dbReference type="SAM" id="MobiDB-lite"/>
    </source>
</evidence>
<keyword evidence="8" id="KW-0868">Chloride</keyword>
<feature type="region of interest" description="Disordered" evidence="9">
    <location>
        <begin position="609"/>
        <end position="641"/>
    </location>
</feature>
<evidence type="ECO:0000256" key="7">
    <source>
        <dbReference type="ARBA" id="ARBA00023136"/>
    </source>
</evidence>
<dbReference type="OMA" id="HGFKMEN"/>
<dbReference type="STRING" id="334426.A0A0R3PC51"/>
<reference evidence="13" key="1">
    <citation type="submission" date="2016-04" db="UniProtKB">
        <authorList>
            <consortium name="WormBaseParasite"/>
        </authorList>
    </citation>
    <scope>IDENTIFICATION</scope>
</reference>
<evidence type="ECO:0000256" key="2">
    <source>
        <dbReference type="ARBA" id="ARBA00022448"/>
    </source>
</evidence>
<dbReference type="InterPro" id="IPR000644">
    <property type="entry name" value="CBS_dom"/>
</dbReference>
<dbReference type="WBParaSite" id="ACOC_0000135101-mRNA-1">
    <property type="protein sequence ID" value="ACOC_0000135101-mRNA-1"/>
    <property type="gene ID" value="ACOC_0000135101"/>
</dbReference>
<accession>A0A0R3PC51</accession>
<feature type="compositionally biased region" description="Basic residues" evidence="9">
    <location>
        <begin position="610"/>
        <end position="621"/>
    </location>
</feature>
<proteinExistence type="predicted"/>
<dbReference type="AlphaFoldDB" id="A0A0R3PC51"/>
<keyword evidence="2" id="KW-0813">Transport</keyword>
<feature type="compositionally biased region" description="Basic and acidic residues" evidence="9">
    <location>
        <begin position="622"/>
        <end position="636"/>
    </location>
</feature>
<evidence type="ECO:0000313" key="11">
    <source>
        <dbReference type="EMBL" id="VDM52937.1"/>
    </source>
</evidence>
<evidence type="ECO:0000313" key="12">
    <source>
        <dbReference type="Proteomes" id="UP000267027"/>
    </source>
</evidence>
<keyword evidence="3" id="KW-0812">Transmembrane</keyword>
<dbReference type="SUPFAM" id="SSF81340">
    <property type="entry name" value="Clc chloride channel"/>
    <property type="match status" value="1"/>
</dbReference>
<dbReference type="EMBL" id="UYYA01000196">
    <property type="protein sequence ID" value="VDM52937.1"/>
    <property type="molecule type" value="Genomic_DNA"/>
</dbReference>
<dbReference type="SUPFAM" id="SSF54631">
    <property type="entry name" value="CBS-domain pair"/>
    <property type="match status" value="1"/>
</dbReference>
<keyword evidence="12" id="KW-1185">Reference proteome</keyword>
<dbReference type="FunFam" id="1.10.3080.10:FF:000020">
    <property type="entry name" value="Chloride channel protein"/>
    <property type="match status" value="1"/>
</dbReference>
<dbReference type="Pfam" id="PF00571">
    <property type="entry name" value="CBS"/>
    <property type="match status" value="1"/>
</dbReference>
<gene>
    <name evidence="11" type="ORF">ACOC_LOCUS1352</name>
</gene>
<keyword evidence="6" id="KW-0406">Ion transport</keyword>
<organism evidence="13">
    <name type="scientific">Angiostrongylus costaricensis</name>
    <name type="common">Nematode worm</name>
    <dbReference type="NCBI Taxonomy" id="334426"/>
    <lineage>
        <taxon>Eukaryota</taxon>
        <taxon>Metazoa</taxon>
        <taxon>Ecdysozoa</taxon>
        <taxon>Nematoda</taxon>
        <taxon>Chromadorea</taxon>
        <taxon>Rhabditida</taxon>
        <taxon>Rhabditina</taxon>
        <taxon>Rhabditomorpha</taxon>
        <taxon>Strongyloidea</taxon>
        <taxon>Metastrongylidae</taxon>
        <taxon>Angiostrongylus</taxon>
    </lineage>
</organism>
<dbReference type="CDD" id="cd03683">
    <property type="entry name" value="ClC_1_like"/>
    <property type="match status" value="1"/>
</dbReference>
<comment type="subcellular location">
    <subcellularLocation>
        <location evidence="1">Membrane</location>
        <topology evidence="1">Multi-pass membrane protein</topology>
    </subcellularLocation>
</comment>
<dbReference type="PANTHER" id="PTHR45720:SF15">
    <property type="entry name" value="CHLORIDE CHANNEL PROTEIN"/>
    <property type="match status" value="1"/>
</dbReference>
<evidence type="ECO:0000256" key="8">
    <source>
        <dbReference type="ARBA" id="ARBA00023214"/>
    </source>
</evidence>
<dbReference type="FunFam" id="3.10.580.10:FF:000050">
    <property type="entry name" value="Chloride channel protein"/>
    <property type="match status" value="1"/>
</dbReference>
<dbReference type="OrthoDB" id="4564at2759"/>
<evidence type="ECO:0000259" key="10">
    <source>
        <dbReference type="Pfam" id="PF00571"/>
    </source>
</evidence>
<dbReference type="Gene3D" id="1.10.3080.10">
    <property type="entry name" value="Clc chloride channel"/>
    <property type="match status" value="1"/>
</dbReference>